<proteinExistence type="predicted"/>
<gene>
    <name evidence="1" type="ORF">SDC9_178874</name>
</gene>
<dbReference type="EMBL" id="VSSQ01082915">
    <property type="protein sequence ID" value="MPN31400.1"/>
    <property type="molecule type" value="Genomic_DNA"/>
</dbReference>
<name>A0A645GYC9_9ZZZZ</name>
<reference evidence="1" key="1">
    <citation type="submission" date="2019-08" db="EMBL/GenBank/DDBJ databases">
        <authorList>
            <person name="Kucharzyk K."/>
            <person name="Murdoch R.W."/>
            <person name="Higgins S."/>
            <person name="Loffler F."/>
        </authorList>
    </citation>
    <scope>NUCLEOTIDE SEQUENCE</scope>
</reference>
<dbReference type="AlphaFoldDB" id="A0A645GYC9"/>
<sequence>MLIYHHVQGLIVIGAGGLRLQSSDVPKGRLRPLPPAILQVQGGNGLERQIVHSGEEPIPLPQMRGEVGNLVFLDTVLQRRVVHAN</sequence>
<organism evidence="1">
    <name type="scientific">bioreactor metagenome</name>
    <dbReference type="NCBI Taxonomy" id="1076179"/>
    <lineage>
        <taxon>unclassified sequences</taxon>
        <taxon>metagenomes</taxon>
        <taxon>ecological metagenomes</taxon>
    </lineage>
</organism>
<protein>
    <submittedName>
        <fullName evidence="1">Uncharacterized protein</fullName>
    </submittedName>
</protein>
<comment type="caution">
    <text evidence="1">The sequence shown here is derived from an EMBL/GenBank/DDBJ whole genome shotgun (WGS) entry which is preliminary data.</text>
</comment>
<evidence type="ECO:0000313" key="1">
    <source>
        <dbReference type="EMBL" id="MPN31400.1"/>
    </source>
</evidence>
<accession>A0A645GYC9</accession>